<evidence type="ECO:0000313" key="3">
    <source>
        <dbReference type="EMBL" id="SCV72221.1"/>
    </source>
</evidence>
<protein>
    <submittedName>
        <fullName evidence="3">BQ2448_4915 protein</fullName>
    </submittedName>
</protein>
<keyword evidence="4" id="KW-1185">Reference proteome</keyword>
<reference evidence="4" key="1">
    <citation type="submission" date="2016-09" db="EMBL/GenBank/DDBJ databases">
        <authorList>
            <person name="Jeantristanb JTB J.-T."/>
            <person name="Ricardo R."/>
        </authorList>
    </citation>
    <scope>NUCLEOTIDE SEQUENCE [LARGE SCALE GENOMIC DNA]</scope>
</reference>
<dbReference type="Proteomes" id="UP000198372">
    <property type="component" value="Unassembled WGS sequence"/>
</dbReference>
<organism evidence="3 4">
    <name type="scientific">Microbotryum intermedium</name>
    <dbReference type="NCBI Taxonomy" id="269621"/>
    <lineage>
        <taxon>Eukaryota</taxon>
        <taxon>Fungi</taxon>
        <taxon>Dikarya</taxon>
        <taxon>Basidiomycota</taxon>
        <taxon>Pucciniomycotina</taxon>
        <taxon>Microbotryomycetes</taxon>
        <taxon>Microbotryales</taxon>
        <taxon>Microbotryaceae</taxon>
        <taxon>Microbotryum</taxon>
    </lineage>
</organism>
<dbReference type="Pfam" id="PF06911">
    <property type="entry name" value="Senescence"/>
    <property type="match status" value="1"/>
</dbReference>
<evidence type="ECO:0000313" key="4">
    <source>
        <dbReference type="Proteomes" id="UP000198372"/>
    </source>
</evidence>
<sequence length="390" mass="40417">MTLLNIPLPCKLEHLIGEQTLVLGEAGALALVAPSPPTAAPSNSIDESATVQPGDVGATGATTTKEMNEIVVVLKVGEMAFPLSKNTPFGTTKDPYSYLFKPSLAGAGWRDSDSSLTSGWIRLTLPSSTAQAFPQLTSQDQNSANTPSSVYEENQALFLKLRDSFEQALIELGLITDSLVLSTADDIGQSTRASLARMAQYIDEKAQARMDASEPVKLGEELKLGQRTNHLVGGVGGASQGVRDVSNKLTAYVQQGTVWVGDQVGKRIPAGRKGEVQVEEGAEGSSDMSTWAKTKTVVGSIADGIADGSTTLALHTSQAAQEVVTHSKGSDAGEVVKTASQTAANIGGAASDVVVKTSAALLGGMAVKAAVDADRSTGEEEQGEDVMGKA</sequence>
<accession>A0A238FJ88</accession>
<evidence type="ECO:0000256" key="1">
    <source>
        <dbReference type="SAM" id="MobiDB-lite"/>
    </source>
</evidence>
<evidence type="ECO:0000259" key="2">
    <source>
        <dbReference type="Pfam" id="PF06911"/>
    </source>
</evidence>
<feature type="region of interest" description="Disordered" evidence="1">
    <location>
        <begin position="36"/>
        <end position="62"/>
    </location>
</feature>
<feature type="domain" description="Senescence" evidence="2">
    <location>
        <begin position="194"/>
        <end position="365"/>
    </location>
</feature>
<proteinExistence type="predicted"/>
<dbReference type="EMBL" id="FMSP01000008">
    <property type="protein sequence ID" value="SCV72221.1"/>
    <property type="molecule type" value="Genomic_DNA"/>
</dbReference>
<dbReference type="InterPro" id="IPR009686">
    <property type="entry name" value="Senescence/spartin_C"/>
</dbReference>
<dbReference type="AlphaFoldDB" id="A0A238FJ88"/>
<dbReference type="OrthoDB" id="2745718at2759"/>
<gene>
    <name evidence="3" type="ORF">BQ2448_4915</name>
</gene>
<name>A0A238FJ88_9BASI</name>